<evidence type="ECO:0000313" key="2">
    <source>
        <dbReference type="EMBL" id="CAA7398848.1"/>
    </source>
</evidence>
<evidence type="ECO:0000256" key="1">
    <source>
        <dbReference type="SAM" id="Phobius"/>
    </source>
</evidence>
<accession>A0A7I8KP20</accession>
<name>A0A7I8KP20_SPIIN</name>
<feature type="transmembrane region" description="Helical" evidence="1">
    <location>
        <begin position="6"/>
        <end position="22"/>
    </location>
</feature>
<dbReference type="EMBL" id="LR746270">
    <property type="protein sequence ID" value="CAA7398848.1"/>
    <property type="molecule type" value="Genomic_DNA"/>
</dbReference>
<protein>
    <submittedName>
        <fullName evidence="2">Uncharacterized protein</fullName>
    </submittedName>
</protein>
<gene>
    <name evidence="2" type="ORF">SI8410_07009518</name>
</gene>
<keyword evidence="1" id="KW-0472">Membrane</keyword>
<sequence length="25" mass="2451">MPPPPTPGLGIVVVAFGVYLVGKAA</sequence>
<keyword evidence="1" id="KW-1133">Transmembrane helix</keyword>
<organism evidence="2 3">
    <name type="scientific">Spirodela intermedia</name>
    <name type="common">Intermediate duckweed</name>
    <dbReference type="NCBI Taxonomy" id="51605"/>
    <lineage>
        <taxon>Eukaryota</taxon>
        <taxon>Viridiplantae</taxon>
        <taxon>Streptophyta</taxon>
        <taxon>Embryophyta</taxon>
        <taxon>Tracheophyta</taxon>
        <taxon>Spermatophyta</taxon>
        <taxon>Magnoliopsida</taxon>
        <taxon>Liliopsida</taxon>
        <taxon>Araceae</taxon>
        <taxon>Lemnoideae</taxon>
        <taxon>Spirodela</taxon>
    </lineage>
</organism>
<evidence type="ECO:0000313" key="3">
    <source>
        <dbReference type="Proteomes" id="UP000663760"/>
    </source>
</evidence>
<keyword evidence="3" id="KW-1185">Reference proteome</keyword>
<dbReference type="AlphaFoldDB" id="A0A7I8KP20"/>
<reference evidence="2" key="1">
    <citation type="submission" date="2020-02" db="EMBL/GenBank/DDBJ databases">
        <authorList>
            <person name="Scholz U."/>
            <person name="Mascher M."/>
            <person name="Fiebig A."/>
        </authorList>
    </citation>
    <scope>NUCLEOTIDE SEQUENCE</scope>
</reference>
<proteinExistence type="predicted"/>
<keyword evidence="1" id="KW-0812">Transmembrane</keyword>
<dbReference type="Proteomes" id="UP000663760">
    <property type="component" value="Chromosome 7"/>
</dbReference>